<dbReference type="AlphaFoldDB" id="A0A6F9DXZ3"/>
<feature type="compositionally biased region" description="Basic and acidic residues" evidence="7">
    <location>
        <begin position="323"/>
        <end position="334"/>
    </location>
</feature>
<gene>
    <name evidence="9" type="primary">Zc3h4</name>
</gene>
<evidence type="ECO:0000313" key="9">
    <source>
        <dbReference type="EMBL" id="CAB3267880.1"/>
    </source>
</evidence>
<dbReference type="InterPro" id="IPR045124">
    <property type="entry name" value="Su(sable)-like"/>
</dbReference>
<feature type="region of interest" description="Disordered" evidence="7">
    <location>
        <begin position="309"/>
        <end position="372"/>
    </location>
</feature>
<dbReference type="Gene3D" id="4.10.1000.10">
    <property type="entry name" value="Zinc finger, CCCH-type"/>
    <property type="match status" value="1"/>
</dbReference>
<dbReference type="InterPro" id="IPR054361">
    <property type="entry name" value="Znf-CCCH_ZC3H4/6/8"/>
</dbReference>
<dbReference type="GO" id="GO:0045892">
    <property type="term" value="P:negative regulation of DNA-templated transcription"/>
    <property type="evidence" value="ECO:0007669"/>
    <property type="project" value="InterPro"/>
</dbReference>
<dbReference type="PANTHER" id="PTHR13119:SF12">
    <property type="entry name" value="PROTEIN SUPPRESSOR OF SABLE"/>
    <property type="match status" value="1"/>
</dbReference>
<proteinExistence type="evidence at transcript level"/>
<feature type="region of interest" description="Disordered" evidence="7">
    <location>
        <begin position="400"/>
        <end position="468"/>
    </location>
</feature>
<evidence type="ECO:0000256" key="1">
    <source>
        <dbReference type="ARBA" id="ARBA00022553"/>
    </source>
</evidence>
<evidence type="ECO:0000259" key="8">
    <source>
        <dbReference type="PROSITE" id="PS50103"/>
    </source>
</evidence>
<dbReference type="PROSITE" id="PS50103">
    <property type="entry name" value="ZF_C3H1"/>
    <property type="match status" value="2"/>
</dbReference>
<feature type="compositionally biased region" description="Low complexity" evidence="7">
    <location>
        <begin position="663"/>
        <end position="672"/>
    </location>
</feature>
<dbReference type="GO" id="GO:0008270">
    <property type="term" value="F:zinc ion binding"/>
    <property type="evidence" value="ECO:0007669"/>
    <property type="project" value="UniProtKB-KW"/>
</dbReference>
<feature type="region of interest" description="Disordered" evidence="7">
    <location>
        <begin position="528"/>
        <end position="609"/>
    </location>
</feature>
<protein>
    <submittedName>
        <fullName evidence="9">Zinc finger protein ZF(C3H)-7</fullName>
    </submittedName>
</protein>
<evidence type="ECO:0000256" key="5">
    <source>
        <dbReference type="ARBA" id="ARBA00022833"/>
    </source>
</evidence>
<evidence type="ECO:0000256" key="4">
    <source>
        <dbReference type="ARBA" id="ARBA00022771"/>
    </source>
</evidence>
<dbReference type="GO" id="GO:0003723">
    <property type="term" value="F:RNA binding"/>
    <property type="evidence" value="ECO:0007669"/>
    <property type="project" value="InterPro"/>
</dbReference>
<keyword evidence="5 6" id="KW-0862">Zinc</keyword>
<evidence type="ECO:0000256" key="6">
    <source>
        <dbReference type="PROSITE-ProRule" id="PRU00723"/>
    </source>
</evidence>
<feature type="zinc finger region" description="C3H1-type" evidence="6">
    <location>
        <begin position="1"/>
        <end position="18"/>
    </location>
</feature>
<feature type="region of interest" description="Disordered" evidence="7">
    <location>
        <begin position="631"/>
        <end position="779"/>
    </location>
</feature>
<dbReference type="PANTHER" id="PTHR13119">
    <property type="entry name" value="ZINC FINGER CCCH DOMAIN-CONTAINING PROTEI"/>
    <property type="match status" value="1"/>
</dbReference>
<dbReference type="InterPro" id="IPR000571">
    <property type="entry name" value="Znf_CCCH"/>
</dbReference>
<keyword evidence="3" id="KW-0677">Repeat</keyword>
<accession>A0A6F9DXZ3</accession>
<name>A0A6F9DXZ3_9ASCI</name>
<feature type="compositionally biased region" description="Polar residues" evidence="7">
    <location>
        <begin position="764"/>
        <end position="779"/>
    </location>
</feature>
<sequence length="779" mass="84596">MTGSCSNGDKCNYMHEDYPCKYFHTGTKCLAGEKCLFSHEALNEQTKPIVQKWQDMYNSIDDSEEIEALEKAGLRPLQKPPPGMGLLPTPSIKPPQATAVKPAAPLLGGHTPRMTGIPSLFDIQVEPSPELQKRIDQNAVPSLTMTDDELIAHQASLARQNQLFSHNQGGLLPLPTPKVPQITPYYPPGAGILGAAPAGMHPHSGAQMQAQSQLPVEEQENVGDEFYESLDQNNDGGLMQTTNMQEKDNQLDSKKDIHDHVNDYHMKTHHDDDTVEDVIRMDDHDVIKDDVKAPAFLPAKQKALFMRIHQKRKSSNDSQSTEDVARDESGKENATDSWTYSSEEDESSAGSRRNRSSGNRRQPAVSTATNSVQSIMQMISSKKSKEVDTNLLSKVASVISMSPAAKPSPSPSHGQDGMMSPPQHPPHHRERKLSSGSSSSPGHPSTKLPYHAPQSLRRRLSTSELNKEPIVIPLVAKQSADSMHASHPDPRISLSRLFGQKRTEFRGPRPEFGKDLLPMSGKLVGLKITLSSEGNRPNPTDKRADPRLSMQQTRTKPAVADPRVKSKPNDPRLGRRASATMKSPPSQQSTPAPKPLIPQKPAALLTKPPSSIIPSLPELNLDLAHVAENNKTSPTSTADASGLPKLLRASGKPSALHKPPSTPETTETTSPTPIAPYDPRFITAGSKTTTAVTSAPAPYDPRAMTTTPVITPAPSVSAPPLYDPRHTNPEAKKRTIQLPKLTPAPPRLTPAPGYVAKKLKVGDTNGNSPDLPSGEQQDF</sequence>
<feature type="compositionally biased region" description="Polar residues" evidence="7">
    <location>
        <begin position="580"/>
        <end position="591"/>
    </location>
</feature>
<feature type="domain" description="C3H1-type" evidence="8">
    <location>
        <begin position="1"/>
        <end position="18"/>
    </location>
</feature>
<keyword evidence="4 6" id="KW-0863">Zinc-finger</keyword>
<feature type="domain" description="C3H1-type" evidence="8">
    <location>
        <begin position="19"/>
        <end position="42"/>
    </location>
</feature>
<dbReference type="Pfam" id="PF22623">
    <property type="entry name" value="zf-CCCH_9"/>
    <property type="match status" value="1"/>
</dbReference>
<dbReference type="GO" id="GO:0005634">
    <property type="term" value="C:nucleus"/>
    <property type="evidence" value="ECO:0007669"/>
    <property type="project" value="TreeGrafter"/>
</dbReference>
<evidence type="ECO:0000256" key="2">
    <source>
        <dbReference type="ARBA" id="ARBA00022723"/>
    </source>
</evidence>
<feature type="compositionally biased region" description="Low complexity" evidence="7">
    <location>
        <begin position="348"/>
        <end position="361"/>
    </location>
</feature>
<feature type="compositionally biased region" description="Polar residues" evidence="7">
    <location>
        <begin position="529"/>
        <end position="538"/>
    </location>
</feature>
<keyword evidence="2 6" id="KW-0479">Metal-binding</keyword>
<evidence type="ECO:0000256" key="3">
    <source>
        <dbReference type="ARBA" id="ARBA00022737"/>
    </source>
</evidence>
<dbReference type="SUPFAM" id="SSF90229">
    <property type="entry name" value="CCCH zinc finger"/>
    <property type="match status" value="1"/>
</dbReference>
<feature type="compositionally biased region" description="Basic and acidic residues" evidence="7">
    <location>
        <begin position="562"/>
        <end position="573"/>
    </location>
</feature>
<dbReference type="EMBL" id="LR792018">
    <property type="protein sequence ID" value="CAB3267880.1"/>
    <property type="molecule type" value="mRNA"/>
</dbReference>
<feature type="compositionally biased region" description="Low complexity" evidence="7">
    <location>
        <begin position="434"/>
        <end position="445"/>
    </location>
</feature>
<dbReference type="InterPro" id="IPR036855">
    <property type="entry name" value="Znf_CCCH_sf"/>
</dbReference>
<feature type="zinc finger region" description="C3H1-type" evidence="6">
    <location>
        <begin position="19"/>
        <end position="42"/>
    </location>
</feature>
<organism evidence="9">
    <name type="scientific">Phallusia mammillata</name>
    <dbReference type="NCBI Taxonomy" id="59560"/>
    <lineage>
        <taxon>Eukaryota</taxon>
        <taxon>Metazoa</taxon>
        <taxon>Chordata</taxon>
        <taxon>Tunicata</taxon>
        <taxon>Ascidiacea</taxon>
        <taxon>Phlebobranchia</taxon>
        <taxon>Ascidiidae</taxon>
        <taxon>Phallusia</taxon>
    </lineage>
</organism>
<evidence type="ECO:0000256" key="7">
    <source>
        <dbReference type="SAM" id="MobiDB-lite"/>
    </source>
</evidence>
<reference evidence="9" key="1">
    <citation type="submission" date="2020-04" db="EMBL/GenBank/DDBJ databases">
        <authorList>
            <person name="Neveu A P."/>
        </authorList>
    </citation>
    <scope>NUCLEOTIDE SEQUENCE</scope>
    <source>
        <tissue evidence="9">Whole embryo</tissue>
    </source>
</reference>
<keyword evidence="1" id="KW-0597">Phosphoprotein</keyword>
<feature type="compositionally biased region" description="Basic and acidic residues" evidence="7">
    <location>
        <begin position="723"/>
        <end position="733"/>
    </location>
</feature>